<keyword evidence="2" id="KW-1133">Transmembrane helix</keyword>
<feature type="compositionally biased region" description="Polar residues" evidence="1">
    <location>
        <begin position="9"/>
        <end position="21"/>
    </location>
</feature>
<dbReference type="GO" id="GO:0006629">
    <property type="term" value="P:lipid metabolic process"/>
    <property type="evidence" value="ECO:0007669"/>
    <property type="project" value="InterPro"/>
</dbReference>
<feature type="domain" description="Partial AB-hydrolase lipase" evidence="3">
    <location>
        <begin position="209"/>
        <end position="297"/>
    </location>
</feature>
<feature type="transmembrane region" description="Helical" evidence="2">
    <location>
        <begin position="101"/>
        <end position="127"/>
    </location>
</feature>
<keyword evidence="2" id="KW-0472">Membrane</keyword>
<evidence type="ECO:0000259" key="3">
    <source>
        <dbReference type="Pfam" id="PF04083"/>
    </source>
</evidence>
<dbReference type="Pfam" id="PF04083">
    <property type="entry name" value="Abhydro_lipase"/>
    <property type="match status" value="1"/>
</dbReference>
<dbReference type="InterPro" id="IPR006693">
    <property type="entry name" value="AB_hydrolase_lipase"/>
</dbReference>
<proteinExistence type="predicted"/>
<dbReference type="InterPro" id="IPR029058">
    <property type="entry name" value="AB_hydrolase_fold"/>
</dbReference>
<feature type="region of interest" description="Disordered" evidence="1">
    <location>
        <begin position="1"/>
        <end position="35"/>
    </location>
</feature>
<evidence type="ECO:0000256" key="1">
    <source>
        <dbReference type="SAM" id="MobiDB-lite"/>
    </source>
</evidence>
<evidence type="ECO:0000313" key="4">
    <source>
        <dbReference type="EMBL" id="KKZ61603.1"/>
    </source>
</evidence>
<dbReference type="AlphaFoldDB" id="A0A0G2HU74"/>
<reference evidence="5" key="1">
    <citation type="journal article" date="2015" name="PLoS Genet.">
        <title>The dynamic genome and transcriptome of the human fungal pathogen Blastomyces and close relative Emmonsia.</title>
        <authorList>
            <person name="Munoz J.F."/>
            <person name="Gauthier G.M."/>
            <person name="Desjardins C.A."/>
            <person name="Gallo J.E."/>
            <person name="Holder J."/>
            <person name="Sullivan T.D."/>
            <person name="Marty A.J."/>
            <person name="Carmen J.C."/>
            <person name="Chen Z."/>
            <person name="Ding L."/>
            <person name="Gujja S."/>
            <person name="Magrini V."/>
            <person name="Misas E."/>
            <person name="Mitreva M."/>
            <person name="Priest M."/>
            <person name="Saif S."/>
            <person name="Whiston E.A."/>
            <person name="Young S."/>
            <person name="Zeng Q."/>
            <person name="Goldman W.E."/>
            <person name="Mardis E.R."/>
            <person name="Taylor J.W."/>
            <person name="McEwen J.G."/>
            <person name="Clay O.K."/>
            <person name="Klein B.S."/>
            <person name="Cuomo C.A."/>
        </authorList>
    </citation>
    <scope>NUCLEOTIDE SEQUENCE [LARGE SCALE GENOMIC DNA]</scope>
    <source>
        <strain evidence="5">UAMH 3008</strain>
    </source>
</reference>
<evidence type="ECO:0000313" key="5">
    <source>
        <dbReference type="Proteomes" id="UP000034164"/>
    </source>
</evidence>
<dbReference type="FunFam" id="3.40.50.1820:FF:000193">
    <property type="entry name" value="Ab-hydrolase associated lipase"/>
    <property type="match status" value="1"/>
</dbReference>
<dbReference type="SUPFAM" id="SSF53474">
    <property type="entry name" value="alpha/beta-Hydrolases"/>
    <property type="match status" value="1"/>
</dbReference>
<evidence type="ECO:0000256" key="2">
    <source>
        <dbReference type="SAM" id="Phobius"/>
    </source>
</evidence>
<name>A0A0G2HU74_9EURO</name>
<protein>
    <recommendedName>
        <fullName evidence="3">Partial AB-hydrolase lipase domain-containing protein</fullName>
    </recommendedName>
</protein>
<dbReference type="PANTHER" id="PTHR11005">
    <property type="entry name" value="LYSOSOMAL ACID LIPASE-RELATED"/>
    <property type="match status" value="1"/>
</dbReference>
<dbReference type="Proteomes" id="UP000034164">
    <property type="component" value="Unassembled WGS sequence"/>
</dbReference>
<gene>
    <name evidence="4" type="ORF">EMCG_03849</name>
</gene>
<dbReference type="OrthoDB" id="6130531at2759"/>
<organism evidence="4 5">
    <name type="scientific">[Emmonsia] crescens</name>
    <dbReference type="NCBI Taxonomy" id="73230"/>
    <lineage>
        <taxon>Eukaryota</taxon>
        <taxon>Fungi</taxon>
        <taxon>Dikarya</taxon>
        <taxon>Ascomycota</taxon>
        <taxon>Pezizomycotina</taxon>
        <taxon>Eurotiomycetes</taxon>
        <taxon>Eurotiomycetidae</taxon>
        <taxon>Onygenales</taxon>
        <taxon>Ajellomycetaceae</taxon>
        <taxon>Emergomyces</taxon>
    </lineage>
</organism>
<feature type="transmembrane region" description="Helical" evidence="2">
    <location>
        <begin position="444"/>
        <end position="462"/>
    </location>
</feature>
<comment type="caution">
    <text evidence="4">The sequence shown here is derived from an EMBL/GenBank/DDBJ whole genome shotgun (WGS) entry which is preliminary data.</text>
</comment>
<dbReference type="VEuPathDB" id="FungiDB:EMCG_03849"/>
<dbReference type="Gene3D" id="3.40.50.1820">
    <property type="entry name" value="alpha/beta hydrolase"/>
    <property type="match status" value="1"/>
</dbReference>
<keyword evidence="2" id="KW-0812">Transmembrane</keyword>
<dbReference type="EMBL" id="LCZI01001263">
    <property type="protein sequence ID" value="KKZ61603.1"/>
    <property type="molecule type" value="Genomic_DNA"/>
</dbReference>
<feature type="region of interest" description="Disordered" evidence="1">
    <location>
        <begin position="156"/>
        <end position="183"/>
    </location>
</feature>
<sequence length="642" mass="71507">MKTADINDTPASSAFSGNEDTISIAPSAPEPASTGVVDAEKLCAPSSPCPSGSSSQKSISITALPPIDEKNPYPHHTLFPPLPEYKATSVLVRIQWRALRVASFCLSLTFLTGIVLAASVSSTLIAAKGLYTRLRGGDLEKVRPFWQEERKRREARESATRAWDDEKRKQAAKSSAPGSEIDAEERNVGLAKAAYEPLEGGQDSLVCNISYYARRVGLDAETYRVQTEDGAVITLWHLYNPKEYTTLHFSDRDCIGPPSTLQTPKADPQSRPTDGDRKYPILMLPGLFQSAGTFCTNDDDSLAFFLAKSGYDIWLGSNRYGFHPEHISLSPSDPLFWSWTIKDMATLDLPALITRVLYETNFTKLALIGHSQGTAETFLALSKHIQPSLGPQISIFCALSPAAYSGPLVNKPYLKFMRLIPATCFRLVFGIHAFIPLMLTMHTFLPASLYATMGYMVFSYLFKWSDARWDRGLRPRFFQFSPIYASAECMRWWLGKGGFADHGCILSTREQMARENAEDARYEAQVVEKKIEAGASGAGFPVSTDVDVDLASAAWYDDRAPPMALWVAGSDQLVDGDRLLRRLKGRREPYVRVVHSKVIEEYEHLDVIWAIDSIRKVGMEVRRVIWECVQEDVRGLCRTPEA</sequence>
<feature type="compositionally biased region" description="Basic and acidic residues" evidence="1">
    <location>
        <begin position="156"/>
        <end position="169"/>
    </location>
</feature>
<accession>A0A0G2HU74</accession>